<proteinExistence type="predicted"/>
<dbReference type="EMBL" id="JAUIZM010000006">
    <property type="protein sequence ID" value="KAK1378507.1"/>
    <property type="molecule type" value="Genomic_DNA"/>
</dbReference>
<dbReference type="AlphaFoldDB" id="A0AAD8I5T4"/>
<gene>
    <name evidence="1" type="ORF">POM88_025251</name>
</gene>
<name>A0AAD8I5T4_9APIA</name>
<evidence type="ECO:0000313" key="1">
    <source>
        <dbReference type="EMBL" id="KAK1378507.1"/>
    </source>
</evidence>
<comment type="caution">
    <text evidence="1">The sequence shown here is derived from an EMBL/GenBank/DDBJ whole genome shotgun (WGS) entry which is preliminary data.</text>
</comment>
<organism evidence="1 2">
    <name type="scientific">Heracleum sosnowskyi</name>
    <dbReference type="NCBI Taxonomy" id="360622"/>
    <lineage>
        <taxon>Eukaryota</taxon>
        <taxon>Viridiplantae</taxon>
        <taxon>Streptophyta</taxon>
        <taxon>Embryophyta</taxon>
        <taxon>Tracheophyta</taxon>
        <taxon>Spermatophyta</taxon>
        <taxon>Magnoliopsida</taxon>
        <taxon>eudicotyledons</taxon>
        <taxon>Gunneridae</taxon>
        <taxon>Pentapetalae</taxon>
        <taxon>asterids</taxon>
        <taxon>campanulids</taxon>
        <taxon>Apiales</taxon>
        <taxon>Apiaceae</taxon>
        <taxon>Apioideae</taxon>
        <taxon>apioid superclade</taxon>
        <taxon>Tordylieae</taxon>
        <taxon>Tordyliinae</taxon>
        <taxon>Heracleum</taxon>
    </lineage>
</organism>
<dbReference type="PANTHER" id="PTHR34835:SF34">
    <property type="entry name" value="OS08G0555500 PROTEIN"/>
    <property type="match status" value="1"/>
</dbReference>
<dbReference type="Proteomes" id="UP001237642">
    <property type="component" value="Unassembled WGS sequence"/>
</dbReference>
<protein>
    <submittedName>
        <fullName evidence="1">Uncharacterized protein</fullName>
    </submittedName>
</protein>
<dbReference type="PANTHER" id="PTHR34835">
    <property type="entry name" value="OS07G0283600 PROTEIN-RELATED"/>
    <property type="match status" value="1"/>
</dbReference>
<reference evidence="1" key="1">
    <citation type="submission" date="2023-02" db="EMBL/GenBank/DDBJ databases">
        <title>Genome of toxic invasive species Heracleum sosnowskyi carries increased number of genes despite the absence of recent whole-genome duplications.</title>
        <authorList>
            <person name="Schelkunov M."/>
            <person name="Shtratnikova V."/>
            <person name="Makarenko M."/>
            <person name="Klepikova A."/>
            <person name="Omelchenko D."/>
            <person name="Novikova G."/>
            <person name="Obukhova E."/>
            <person name="Bogdanov V."/>
            <person name="Penin A."/>
            <person name="Logacheva M."/>
        </authorList>
    </citation>
    <scope>NUCLEOTIDE SEQUENCE</scope>
    <source>
        <strain evidence="1">Hsosn_3</strain>
        <tissue evidence="1">Leaf</tissue>
    </source>
</reference>
<keyword evidence="2" id="KW-1185">Reference proteome</keyword>
<sequence length="358" mass="41130">MFYKTLVVDLCSCWTGVPVCFFNISLHSTFPVLLMLYISSKVSDIVEGDEFVCFVDFCWNQHSLVSSALLTVFYGIKSSIGHRASPLAILALSHRSTYLVRRLKRRLSQELESTAESHPMYIPKRARMGEPNQQQPNIKFTPNMTRQIFNELAKAKYYDTPYDDHGLQWDNDALWQMLITNLDTSVRDTKLNKQALLKSKCSPNGVVKVMKIIEKNEVLMRAVDDMGFKSLKYLQRVKMDFDLIKKLLDSFDLDTCSIFGVNIKAGDVARILGVPTKENLIPTSISDEEQMNFKSKFKKRYLQSLTSNLVKLKDLKEADISFKETFMLFTLGHFLCPTTSEIPYVKLYRAMSILPHPR</sequence>
<reference evidence="1" key="2">
    <citation type="submission" date="2023-05" db="EMBL/GenBank/DDBJ databases">
        <authorList>
            <person name="Schelkunov M.I."/>
        </authorList>
    </citation>
    <scope>NUCLEOTIDE SEQUENCE</scope>
    <source>
        <strain evidence="1">Hsosn_3</strain>
        <tissue evidence="1">Leaf</tissue>
    </source>
</reference>
<accession>A0AAD8I5T4</accession>
<evidence type="ECO:0000313" key="2">
    <source>
        <dbReference type="Proteomes" id="UP001237642"/>
    </source>
</evidence>